<feature type="region of interest" description="Disordered" evidence="1">
    <location>
        <begin position="30"/>
        <end position="59"/>
    </location>
</feature>
<evidence type="ECO:0000313" key="3">
    <source>
        <dbReference type="Proteomes" id="UP000054549"/>
    </source>
</evidence>
<dbReference type="AlphaFoldDB" id="A0A0C2X545"/>
<reference evidence="2 3" key="1">
    <citation type="submission" date="2014-04" db="EMBL/GenBank/DDBJ databases">
        <title>Evolutionary Origins and Diversification of the Mycorrhizal Mutualists.</title>
        <authorList>
            <consortium name="DOE Joint Genome Institute"/>
            <consortium name="Mycorrhizal Genomics Consortium"/>
            <person name="Kohler A."/>
            <person name="Kuo A."/>
            <person name="Nagy L.G."/>
            <person name="Floudas D."/>
            <person name="Copeland A."/>
            <person name="Barry K.W."/>
            <person name="Cichocki N."/>
            <person name="Veneault-Fourrey C."/>
            <person name="LaButti K."/>
            <person name="Lindquist E.A."/>
            <person name="Lipzen A."/>
            <person name="Lundell T."/>
            <person name="Morin E."/>
            <person name="Murat C."/>
            <person name="Riley R."/>
            <person name="Ohm R."/>
            <person name="Sun H."/>
            <person name="Tunlid A."/>
            <person name="Henrissat B."/>
            <person name="Grigoriev I.V."/>
            <person name="Hibbett D.S."/>
            <person name="Martin F."/>
        </authorList>
    </citation>
    <scope>NUCLEOTIDE SEQUENCE [LARGE SCALE GENOMIC DNA]</scope>
    <source>
        <strain evidence="2 3">Koide BX008</strain>
    </source>
</reference>
<organism evidence="2 3">
    <name type="scientific">Amanita muscaria (strain Koide BX008)</name>
    <dbReference type="NCBI Taxonomy" id="946122"/>
    <lineage>
        <taxon>Eukaryota</taxon>
        <taxon>Fungi</taxon>
        <taxon>Dikarya</taxon>
        <taxon>Basidiomycota</taxon>
        <taxon>Agaricomycotina</taxon>
        <taxon>Agaricomycetes</taxon>
        <taxon>Agaricomycetidae</taxon>
        <taxon>Agaricales</taxon>
        <taxon>Pluteineae</taxon>
        <taxon>Amanitaceae</taxon>
        <taxon>Amanita</taxon>
    </lineage>
</organism>
<dbReference type="EMBL" id="KN818250">
    <property type="protein sequence ID" value="KIL64391.1"/>
    <property type="molecule type" value="Genomic_DNA"/>
</dbReference>
<evidence type="ECO:0000256" key="1">
    <source>
        <dbReference type="SAM" id="MobiDB-lite"/>
    </source>
</evidence>
<accession>A0A0C2X545</accession>
<dbReference type="Proteomes" id="UP000054549">
    <property type="component" value="Unassembled WGS sequence"/>
</dbReference>
<evidence type="ECO:0000313" key="2">
    <source>
        <dbReference type="EMBL" id="KIL64391.1"/>
    </source>
</evidence>
<proteinExistence type="predicted"/>
<feature type="compositionally biased region" description="Basic and acidic residues" evidence="1">
    <location>
        <begin position="143"/>
        <end position="156"/>
    </location>
</feature>
<dbReference type="HOGENOM" id="CLU_1377782_0_0_1"/>
<keyword evidence="3" id="KW-1185">Reference proteome</keyword>
<dbReference type="InParanoid" id="A0A0C2X545"/>
<gene>
    <name evidence="2" type="ORF">M378DRAFT_596284</name>
</gene>
<feature type="region of interest" description="Disordered" evidence="1">
    <location>
        <begin position="113"/>
        <end position="157"/>
    </location>
</feature>
<protein>
    <submittedName>
        <fullName evidence="2">Uncharacterized protein</fullName>
    </submittedName>
</protein>
<sequence>MAQVLSSALDRCNNICPSPHAMPVRPLSPAIPAEPPNTEKLDSHAYTQNSCPRHGPSLASRRPFKLIPKQVIATSDFSRSLPLLHKSLRQANPSQAPNSVVVRLPDNPLSFPPYLGFSNRGVSPRRQSERKSRPPQSCLHQTGDPHLRREPPKGDRPCLFLGSNSQLDPPNTQIPLLHLNRSCVLLTRSTKQSWLTLG</sequence>
<name>A0A0C2X545_AMAMK</name>